<dbReference type="Gene3D" id="3.90.1150.10">
    <property type="entry name" value="Aspartate Aminotransferase, domain 1"/>
    <property type="match status" value="1"/>
</dbReference>
<reference evidence="7 8" key="1">
    <citation type="submission" date="2018-07" db="EMBL/GenBank/DDBJ databases">
        <title>Genomic Encyclopedia of Type Strains, Phase III (KMG-III): the genomes of soil and plant-associated and newly described type strains.</title>
        <authorList>
            <person name="Whitman W."/>
        </authorList>
    </citation>
    <scope>NUCLEOTIDE SEQUENCE [LARGE SCALE GENOMIC DNA]</scope>
    <source>
        <strain evidence="7 8">CECT 8487</strain>
    </source>
</reference>
<evidence type="ECO:0000256" key="2">
    <source>
        <dbReference type="ARBA" id="ARBA00022801"/>
    </source>
</evidence>
<keyword evidence="2 4" id="KW-0378">Hydrolase</keyword>
<accession>A0A3D9HKQ7</accession>
<comment type="subunit">
    <text evidence="4 6">Homodimer.</text>
</comment>
<dbReference type="NCBIfam" id="TIGR01814">
    <property type="entry name" value="kynureninase"/>
    <property type="match status" value="1"/>
</dbReference>
<dbReference type="OrthoDB" id="9812626at2"/>
<dbReference type="UniPathway" id="UPA00253">
    <property type="reaction ID" value="UER00329"/>
</dbReference>
<dbReference type="GO" id="GO:0009435">
    <property type="term" value="P:NAD+ biosynthetic process"/>
    <property type="evidence" value="ECO:0007669"/>
    <property type="project" value="UniProtKB-UniRule"/>
</dbReference>
<dbReference type="Gene3D" id="3.40.640.10">
    <property type="entry name" value="Type I PLP-dependent aspartate aminotransferase-like (Major domain)"/>
    <property type="match status" value="1"/>
</dbReference>
<dbReference type="InterPro" id="IPR015422">
    <property type="entry name" value="PyrdxlP-dep_Trfase_small"/>
</dbReference>
<sequence length="440" mass="50134">MKKIHVLLLETGKNSNLDSYKLGLDFALELDKKDALAPYRQQFYIPRDSSGNDLIYMTGNSLGLQPKSTKEYIDKELEDWAHLGVEGHFKAKNPWLHYHEYLTKKMADVVGAKPIEVIVMNTLTVNLHLMMVSFYKPSKTKYKILIESDTFPSDRFAVESQLRHHGFDDKDGVILWKPRKGETLLHYEDLEKTLKNQGNEIALILIGAVNYYTGQYFDLKRITELGHQYGCAVGFDCAHGAGNVKLDLHNSGADFAVWCSYKYLNSGPGSLAGCFIHERHAYRKDLNRFTGWWSHNKATRFNMRNEFDQLPGAEGWQLSNPPILSMAAIKASLDIFDQVGMDALVEKSNKLTGYLEFLLDSLEESIVKIISPRNTNERGCQLSIQVINADKKLHHKLTKAGVITDWREPDVIRCAPVPLYNSFEDVYNLVERFKGILHEG</sequence>
<comment type="similarity">
    <text evidence="4 6">Belongs to the kynureninase family.</text>
</comment>
<evidence type="ECO:0000313" key="8">
    <source>
        <dbReference type="Proteomes" id="UP000256629"/>
    </source>
</evidence>
<dbReference type="InterPro" id="IPR015421">
    <property type="entry name" value="PyrdxlP-dep_Trfase_major"/>
</dbReference>
<dbReference type="GO" id="GO:0005737">
    <property type="term" value="C:cytoplasm"/>
    <property type="evidence" value="ECO:0007669"/>
    <property type="project" value="UniProtKB-UniRule"/>
</dbReference>
<dbReference type="PANTHER" id="PTHR14084">
    <property type="entry name" value="KYNURENINASE"/>
    <property type="match status" value="1"/>
</dbReference>
<feature type="binding site" evidence="4">
    <location>
        <position position="261"/>
    </location>
    <ligand>
        <name>pyridoxal 5'-phosphate</name>
        <dbReference type="ChEBI" id="CHEBI:597326"/>
    </ligand>
</feature>
<feature type="binding site" evidence="4">
    <location>
        <position position="292"/>
    </location>
    <ligand>
        <name>pyridoxal 5'-phosphate</name>
        <dbReference type="ChEBI" id="CHEBI:597326"/>
    </ligand>
</feature>
<comment type="caution">
    <text evidence="4">Lacks conserved residue(s) required for the propagation of feature annotation.</text>
</comment>
<evidence type="ECO:0000256" key="3">
    <source>
        <dbReference type="ARBA" id="ARBA00022898"/>
    </source>
</evidence>
<comment type="function">
    <text evidence="4 6">Catalyzes the cleavage of L-kynurenine (L-Kyn) and L-3-hydroxykynurenine (L-3OHKyn) into anthranilic acid (AA) and 3-hydroxyanthranilic acid (3-OHAA), respectively.</text>
</comment>
<dbReference type="PANTHER" id="PTHR14084:SF0">
    <property type="entry name" value="KYNURENINASE"/>
    <property type="match status" value="1"/>
</dbReference>
<dbReference type="HAMAP" id="MF_01970">
    <property type="entry name" value="Kynureninase"/>
    <property type="match status" value="1"/>
</dbReference>
<dbReference type="UniPathway" id="UPA00334">
    <property type="reaction ID" value="UER00455"/>
</dbReference>
<dbReference type="FunFam" id="3.40.640.10:FF:000031">
    <property type="entry name" value="Kynureninase"/>
    <property type="match status" value="1"/>
</dbReference>
<comment type="catalytic activity">
    <reaction evidence="4 6">
        <text>L-kynurenine + H2O = anthranilate + L-alanine + H(+)</text>
        <dbReference type="Rhea" id="RHEA:16813"/>
        <dbReference type="ChEBI" id="CHEBI:15377"/>
        <dbReference type="ChEBI" id="CHEBI:15378"/>
        <dbReference type="ChEBI" id="CHEBI:16567"/>
        <dbReference type="ChEBI" id="CHEBI:57959"/>
        <dbReference type="ChEBI" id="CHEBI:57972"/>
        <dbReference type="EC" id="3.7.1.3"/>
    </reaction>
</comment>
<comment type="caution">
    <text evidence="7">The sequence shown here is derived from an EMBL/GenBank/DDBJ whole genome shotgun (WGS) entry which is preliminary data.</text>
</comment>
<dbReference type="InterPro" id="IPR015424">
    <property type="entry name" value="PyrdxlP-dep_Trfase"/>
</dbReference>
<name>A0A3D9HKQ7_9FLAO</name>
<comment type="pathway">
    <text evidence="4 6">Amino-acid degradation; L-kynurenine degradation; L-alanine and anthranilate from L-kynurenine: step 1/1.</text>
</comment>
<dbReference type="GO" id="GO:0019805">
    <property type="term" value="P:quinolinate biosynthetic process"/>
    <property type="evidence" value="ECO:0007669"/>
    <property type="project" value="UniProtKB-UniRule"/>
</dbReference>
<dbReference type="Pfam" id="PF22580">
    <property type="entry name" value="KYNU_C"/>
    <property type="match status" value="1"/>
</dbReference>
<dbReference type="RefSeq" id="WP_116039029.1">
    <property type="nucleotide sequence ID" value="NZ_QRDX01000001.1"/>
</dbReference>
<organism evidence="7 8">
    <name type="scientific">Seonamhaeicola aphaedonensis</name>
    <dbReference type="NCBI Taxonomy" id="1461338"/>
    <lineage>
        <taxon>Bacteria</taxon>
        <taxon>Pseudomonadati</taxon>
        <taxon>Bacteroidota</taxon>
        <taxon>Flavobacteriia</taxon>
        <taxon>Flavobacteriales</taxon>
        <taxon>Flavobacteriaceae</taxon>
    </lineage>
</organism>
<dbReference type="Proteomes" id="UP000256629">
    <property type="component" value="Unassembled WGS sequence"/>
</dbReference>
<dbReference type="GO" id="GO:0043420">
    <property type="term" value="P:anthranilate metabolic process"/>
    <property type="evidence" value="ECO:0007669"/>
    <property type="project" value="TreeGrafter"/>
</dbReference>
<evidence type="ECO:0000256" key="6">
    <source>
        <dbReference type="PIRNR" id="PIRNR038800"/>
    </source>
</evidence>
<comment type="pathway">
    <text evidence="4 6">Cofactor biosynthesis; NAD(+) biosynthesis; quinolinate from L-kynurenine: step 2/3.</text>
</comment>
<gene>
    <name evidence="4" type="primary">kynU</name>
    <name evidence="7" type="ORF">DFQ02_10190</name>
</gene>
<comment type="catalytic activity">
    <reaction evidence="6">
        <text>3-hydroxy-L-kynurenine + H2O = 3-hydroxyanthranilate + L-alanine + H(+)</text>
        <dbReference type="Rhea" id="RHEA:25143"/>
        <dbReference type="ChEBI" id="CHEBI:15377"/>
        <dbReference type="ChEBI" id="CHEBI:15378"/>
        <dbReference type="ChEBI" id="CHEBI:36559"/>
        <dbReference type="ChEBI" id="CHEBI:57972"/>
        <dbReference type="ChEBI" id="CHEBI:58125"/>
        <dbReference type="EC" id="3.7.1.3"/>
    </reaction>
</comment>
<feature type="binding site" evidence="4">
    <location>
        <position position="320"/>
    </location>
    <ligand>
        <name>pyridoxal 5'-phosphate</name>
        <dbReference type="ChEBI" id="CHEBI:597326"/>
    </ligand>
</feature>
<dbReference type="GO" id="GO:0097053">
    <property type="term" value="P:L-kynurenine catabolic process"/>
    <property type="evidence" value="ECO:0007669"/>
    <property type="project" value="UniProtKB-UniRule"/>
</dbReference>
<keyword evidence="1 4" id="KW-0662">Pyridine nucleotide biosynthesis</keyword>
<protein>
    <recommendedName>
        <fullName evidence="4 5">Kynureninase</fullName>
        <ecNumber evidence="4 5">3.7.1.3</ecNumber>
    </recommendedName>
    <alternativeName>
        <fullName evidence="4">L-kynurenine hydrolase</fullName>
    </alternativeName>
</protein>
<feature type="binding site" evidence="4">
    <location>
        <position position="124"/>
    </location>
    <ligand>
        <name>pyridoxal 5'-phosphate</name>
        <dbReference type="ChEBI" id="CHEBI:597326"/>
    </ligand>
</feature>
<dbReference type="GO" id="GO:0019441">
    <property type="term" value="P:L-tryptophan catabolic process to kynurenine"/>
    <property type="evidence" value="ECO:0007669"/>
    <property type="project" value="TreeGrafter"/>
</dbReference>
<feature type="binding site" evidence="4">
    <location>
        <position position="236"/>
    </location>
    <ligand>
        <name>pyridoxal 5'-phosphate</name>
        <dbReference type="ChEBI" id="CHEBI:597326"/>
    </ligand>
</feature>
<dbReference type="GO" id="GO:0030170">
    <property type="term" value="F:pyridoxal phosphate binding"/>
    <property type="evidence" value="ECO:0007669"/>
    <property type="project" value="UniProtKB-UniRule"/>
</dbReference>
<keyword evidence="3 4" id="KW-0663">Pyridoxal phosphate</keyword>
<dbReference type="EMBL" id="QRDX01000001">
    <property type="protein sequence ID" value="RED50068.1"/>
    <property type="molecule type" value="Genomic_DNA"/>
</dbReference>
<dbReference type="InterPro" id="IPR010111">
    <property type="entry name" value="Kynureninase"/>
</dbReference>
<dbReference type="PIRSF" id="PIRSF038800">
    <property type="entry name" value="KYNU"/>
    <property type="match status" value="1"/>
</dbReference>
<dbReference type="GO" id="GO:0030429">
    <property type="term" value="F:kynureninase activity"/>
    <property type="evidence" value="ECO:0007669"/>
    <property type="project" value="UniProtKB-UniRule"/>
</dbReference>
<comment type="cofactor">
    <cofactor evidence="4 6">
        <name>pyridoxal 5'-phosphate</name>
        <dbReference type="ChEBI" id="CHEBI:597326"/>
    </cofactor>
</comment>
<feature type="binding site" evidence="4">
    <location>
        <position position="123"/>
    </location>
    <ligand>
        <name>pyridoxal 5'-phosphate</name>
        <dbReference type="ChEBI" id="CHEBI:597326"/>
    </ligand>
</feature>
<keyword evidence="8" id="KW-1185">Reference proteome</keyword>
<evidence type="ECO:0000256" key="4">
    <source>
        <dbReference type="HAMAP-Rule" id="MF_01970"/>
    </source>
</evidence>
<dbReference type="SUPFAM" id="SSF53383">
    <property type="entry name" value="PLP-dependent transferases"/>
    <property type="match status" value="1"/>
</dbReference>
<evidence type="ECO:0000256" key="1">
    <source>
        <dbReference type="ARBA" id="ARBA00022642"/>
    </source>
</evidence>
<evidence type="ECO:0000256" key="5">
    <source>
        <dbReference type="NCBIfam" id="TIGR01814"/>
    </source>
</evidence>
<feature type="binding site" evidence="4">
    <location>
        <begin position="151"/>
        <end position="154"/>
    </location>
    <ligand>
        <name>pyridoxal 5'-phosphate</name>
        <dbReference type="ChEBI" id="CHEBI:597326"/>
    </ligand>
</feature>
<dbReference type="EC" id="3.7.1.3" evidence="4 5"/>
<dbReference type="AlphaFoldDB" id="A0A3D9HKQ7"/>
<evidence type="ECO:0000313" key="7">
    <source>
        <dbReference type="EMBL" id="RED50068.1"/>
    </source>
</evidence>
<feature type="binding site" evidence="4">
    <location>
        <position position="239"/>
    </location>
    <ligand>
        <name>pyridoxal 5'-phosphate</name>
        <dbReference type="ChEBI" id="CHEBI:597326"/>
    </ligand>
</feature>
<feature type="modified residue" description="N6-(pyridoxal phosphate)lysine" evidence="4">
    <location>
        <position position="262"/>
    </location>
</feature>
<proteinExistence type="inferred from homology"/>